<sequence length="167" mass="19159">MAFQALIQTMTALNGVHDALSELAEQKKQVLIYNRVEQLTQIVSKENKLIKQIGELDQQRVEVIGQFLIEKGYKPNPKVTVSDLTKIIFNMDDKKALLELQKQLLGTIRKLREMNQLNQQLIEHSLSFIDYSLDLIVGPPEDDVFYHKPQQNAARGNKRLGIFDTRA</sequence>
<reference evidence="2" key="1">
    <citation type="submission" date="2020-03" db="EMBL/GenBank/DDBJ databases">
        <title>Draft sequencing of Paenibacilllus sp. S3N08.</title>
        <authorList>
            <person name="Kim D.-U."/>
        </authorList>
    </citation>
    <scope>NUCLEOTIDE SEQUENCE</scope>
    <source>
        <strain evidence="2">S3N08</strain>
    </source>
</reference>
<organism evidence="2 3">
    <name type="scientific">Paenibacillus agricola</name>
    <dbReference type="NCBI Taxonomy" id="2716264"/>
    <lineage>
        <taxon>Bacteria</taxon>
        <taxon>Bacillati</taxon>
        <taxon>Bacillota</taxon>
        <taxon>Bacilli</taxon>
        <taxon>Bacillales</taxon>
        <taxon>Paenibacillaceae</taxon>
        <taxon>Paenibacillus</taxon>
    </lineage>
</organism>
<dbReference type="RefSeq" id="WP_166154236.1">
    <property type="nucleotide sequence ID" value="NZ_JAAOIW010000014.1"/>
</dbReference>
<dbReference type="Pfam" id="PF05130">
    <property type="entry name" value="FlgN"/>
    <property type="match status" value="1"/>
</dbReference>
<gene>
    <name evidence="2" type="ORF">G9U52_29015</name>
</gene>
<comment type="caution">
    <text evidence="2">The sequence shown here is derived from an EMBL/GenBank/DDBJ whole genome shotgun (WGS) entry which is preliminary data.</text>
</comment>
<protein>
    <submittedName>
        <fullName evidence="2">Flagellar protein FlgN</fullName>
    </submittedName>
</protein>
<dbReference type="InterPro" id="IPR007809">
    <property type="entry name" value="FlgN-like"/>
</dbReference>
<dbReference type="Proteomes" id="UP001165962">
    <property type="component" value="Unassembled WGS sequence"/>
</dbReference>
<dbReference type="Gene3D" id="1.20.58.300">
    <property type="entry name" value="FlgN-like"/>
    <property type="match status" value="1"/>
</dbReference>
<accession>A0ABX0JHN2</accession>
<evidence type="ECO:0000313" key="2">
    <source>
        <dbReference type="EMBL" id="NHN33864.1"/>
    </source>
</evidence>
<name>A0ABX0JHN2_9BACL</name>
<evidence type="ECO:0000256" key="1">
    <source>
        <dbReference type="ARBA" id="ARBA00022795"/>
    </source>
</evidence>
<evidence type="ECO:0000313" key="3">
    <source>
        <dbReference type="Proteomes" id="UP001165962"/>
    </source>
</evidence>
<dbReference type="SUPFAM" id="SSF140566">
    <property type="entry name" value="FlgN-like"/>
    <property type="match status" value="1"/>
</dbReference>
<keyword evidence="2" id="KW-0969">Cilium</keyword>
<keyword evidence="1" id="KW-1005">Bacterial flagellum biogenesis</keyword>
<keyword evidence="2" id="KW-0966">Cell projection</keyword>
<keyword evidence="2" id="KW-0282">Flagellum</keyword>
<proteinExistence type="predicted"/>
<dbReference type="InterPro" id="IPR036679">
    <property type="entry name" value="FlgN-like_sf"/>
</dbReference>
<keyword evidence="3" id="KW-1185">Reference proteome</keyword>
<dbReference type="EMBL" id="JAAOIW010000014">
    <property type="protein sequence ID" value="NHN33864.1"/>
    <property type="molecule type" value="Genomic_DNA"/>
</dbReference>